<dbReference type="AlphaFoldDB" id="A0A9N9JEG0"/>
<reference evidence="2" key="1">
    <citation type="submission" date="2021-06" db="EMBL/GenBank/DDBJ databases">
        <authorList>
            <person name="Kallberg Y."/>
            <person name="Tangrot J."/>
            <person name="Rosling A."/>
        </authorList>
    </citation>
    <scope>NUCLEOTIDE SEQUENCE</scope>
    <source>
        <strain evidence="2">UK204</strain>
    </source>
</reference>
<dbReference type="Gene3D" id="1.10.10.10">
    <property type="entry name" value="Winged helix-like DNA-binding domain superfamily/Winged helix DNA-binding domain"/>
    <property type="match status" value="1"/>
</dbReference>
<dbReference type="Pfam" id="PF16124">
    <property type="entry name" value="RecQ_Zn_bind"/>
    <property type="match status" value="1"/>
</dbReference>
<evidence type="ECO:0000313" key="3">
    <source>
        <dbReference type="Proteomes" id="UP000789570"/>
    </source>
</evidence>
<evidence type="ECO:0000313" key="2">
    <source>
        <dbReference type="EMBL" id="CAG8776847.1"/>
    </source>
</evidence>
<proteinExistence type="predicted"/>
<organism evidence="2 3">
    <name type="scientific">Funneliformis caledonium</name>
    <dbReference type="NCBI Taxonomy" id="1117310"/>
    <lineage>
        <taxon>Eukaryota</taxon>
        <taxon>Fungi</taxon>
        <taxon>Fungi incertae sedis</taxon>
        <taxon>Mucoromycota</taxon>
        <taxon>Glomeromycotina</taxon>
        <taxon>Glomeromycetes</taxon>
        <taxon>Glomerales</taxon>
        <taxon>Glomeraceae</taxon>
        <taxon>Funneliformis</taxon>
    </lineage>
</organism>
<feature type="non-terminal residue" evidence="2">
    <location>
        <position position="1"/>
    </location>
</feature>
<accession>A0A9N9JEG0</accession>
<comment type="caution">
    <text evidence="2">The sequence shown here is derived from an EMBL/GenBank/DDBJ whole genome shotgun (WGS) entry which is preliminary data.</text>
</comment>
<sequence>KVMEMVLFADAVYECRQQLAYHLFLWSDDPIISECHNCDNCKNRNRHL</sequence>
<keyword evidence="3" id="KW-1185">Reference proteome</keyword>
<gene>
    <name evidence="2" type="ORF">FCALED_LOCUS17878</name>
</gene>
<dbReference type="OrthoDB" id="10496510at2759"/>
<evidence type="ECO:0000259" key="1">
    <source>
        <dbReference type="Pfam" id="PF16124"/>
    </source>
</evidence>
<protein>
    <submittedName>
        <fullName evidence="2">353_t:CDS:1</fullName>
    </submittedName>
</protein>
<dbReference type="EMBL" id="CAJVPQ010030452">
    <property type="protein sequence ID" value="CAG8776847.1"/>
    <property type="molecule type" value="Genomic_DNA"/>
</dbReference>
<feature type="domain" description="ATP-dependent DNA helicase RecQ zinc-binding" evidence="1">
    <location>
        <begin position="2"/>
        <end position="42"/>
    </location>
</feature>
<dbReference type="Proteomes" id="UP000789570">
    <property type="component" value="Unassembled WGS sequence"/>
</dbReference>
<name>A0A9N9JEG0_9GLOM</name>
<dbReference type="InterPro" id="IPR036388">
    <property type="entry name" value="WH-like_DNA-bd_sf"/>
</dbReference>
<dbReference type="InterPro" id="IPR032284">
    <property type="entry name" value="RecQ_Zn-bd"/>
</dbReference>